<reference evidence="7 8" key="1">
    <citation type="journal article" date="2016" name="Front. Microbiol.">
        <title>Genomic Resource of Rice Seed Associated Bacteria.</title>
        <authorList>
            <person name="Midha S."/>
            <person name="Bansal K."/>
            <person name="Sharma S."/>
            <person name="Kumar N."/>
            <person name="Patil P.P."/>
            <person name="Chaudhry V."/>
            <person name="Patil P.B."/>
        </authorList>
    </citation>
    <scope>NUCLEOTIDE SEQUENCE [LARGE SCALE GENOMIC DNA]</scope>
    <source>
        <strain evidence="7 8">NS365</strain>
    </source>
</reference>
<keyword evidence="4 5" id="KW-0472">Membrane</keyword>
<keyword evidence="3 5" id="KW-1133">Transmembrane helix</keyword>
<evidence type="ECO:0000256" key="1">
    <source>
        <dbReference type="ARBA" id="ARBA00004141"/>
    </source>
</evidence>
<evidence type="ECO:0000256" key="4">
    <source>
        <dbReference type="ARBA" id="ARBA00023136"/>
    </source>
</evidence>
<evidence type="ECO:0000259" key="6">
    <source>
        <dbReference type="Pfam" id="PF05154"/>
    </source>
</evidence>
<dbReference type="AlphaFoldDB" id="A0A175RSU6"/>
<evidence type="ECO:0000313" key="7">
    <source>
        <dbReference type="EMBL" id="KTR06800.1"/>
    </source>
</evidence>
<dbReference type="Proteomes" id="UP000078529">
    <property type="component" value="Unassembled WGS sequence"/>
</dbReference>
<dbReference type="InterPro" id="IPR007829">
    <property type="entry name" value="TM2"/>
</dbReference>
<comment type="subcellular location">
    <subcellularLocation>
        <location evidence="1">Membrane</location>
        <topology evidence="1">Multi-pass membrane protein</topology>
    </subcellularLocation>
</comment>
<keyword evidence="8" id="KW-1185">Reference proteome</keyword>
<evidence type="ECO:0000256" key="2">
    <source>
        <dbReference type="ARBA" id="ARBA00022692"/>
    </source>
</evidence>
<dbReference type="InterPro" id="IPR050932">
    <property type="entry name" value="TM2D1-3-like"/>
</dbReference>
<dbReference type="PANTHER" id="PTHR21016">
    <property type="entry name" value="BETA-AMYLOID BINDING PROTEIN-RELATED"/>
    <property type="match status" value="1"/>
</dbReference>
<dbReference type="PATRIC" id="fig|401562.4.peg.1012"/>
<name>A0A175RSU6_9HYPH</name>
<comment type="caution">
    <text evidence="7">The sequence shown here is derived from an EMBL/GenBank/DDBJ whole genome shotgun (WGS) entry which is preliminary data.</text>
</comment>
<feature type="domain" description="TM2" evidence="6">
    <location>
        <begin position="19"/>
        <end position="62"/>
    </location>
</feature>
<feature type="transmembrane region" description="Helical" evidence="5">
    <location>
        <begin position="49"/>
        <end position="80"/>
    </location>
</feature>
<organism evidence="7 8">
    <name type="scientific">Aureimonas ureilytica</name>
    <dbReference type="NCBI Taxonomy" id="401562"/>
    <lineage>
        <taxon>Bacteria</taxon>
        <taxon>Pseudomonadati</taxon>
        <taxon>Pseudomonadota</taxon>
        <taxon>Alphaproteobacteria</taxon>
        <taxon>Hyphomicrobiales</taxon>
        <taxon>Aurantimonadaceae</taxon>
        <taxon>Aureimonas</taxon>
    </lineage>
</organism>
<protein>
    <submittedName>
        <fullName evidence="7">Membrane protein</fullName>
    </submittedName>
</protein>
<dbReference type="PANTHER" id="PTHR21016:SF25">
    <property type="entry name" value="TM2 DOMAIN-CONTAINING PROTEIN DDB_G0277895-RELATED"/>
    <property type="match status" value="1"/>
</dbReference>
<evidence type="ECO:0000256" key="5">
    <source>
        <dbReference type="SAM" id="Phobius"/>
    </source>
</evidence>
<feature type="transmembrane region" description="Helical" evidence="5">
    <location>
        <begin position="23"/>
        <end position="42"/>
    </location>
</feature>
<dbReference type="GO" id="GO:0016020">
    <property type="term" value="C:membrane"/>
    <property type="evidence" value="ECO:0007669"/>
    <property type="project" value="UniProtKB-SubCell"/>
</dbReference>
<gene>
    <name evidence="7" type="ORF">NS365_06740</name>
</gene>
<evidence type="ECO:0000313" key="8">
    <source>
        <dbReference type="Proteomes" id="UP000078529"/>
    </source>
</evidence>
<keyword evidence="2 5" id="KW-0812">Transmembrane</keyword>
<dbReference type="EMBL" id="LDQA01000015">
    <property type="protein sequence ID" value="KTR06800.1"/>
    <property type="molecule type" value="Genomic_DNA"/>
</dbReference>
<dbReference type="RefSeq" id="WP_058599495.1">
    <property type="nucleotide sequence ID" value="NZ_LDQA01000015.1"/>
</dbReference>
<proteinExistence type="predicted"/>
<dbReference type="Pfam" id="PF05154">
    <property type="entry name" value="TM2"/>
    <property type="match status" value="1"/>
</dbReference>
<accession>A0A175RSU6</accession>
<evidence type="ECO:0000256" key="3">
    <source>
        <dbReference type="ARBA" id="ARBA00022989"/>
    </source>
</evidence>
<sequence>MALSTQEQILIEQKVTNEAKSTGTAYILWLALGGFGGHRFYLGRTGSAIALLCLSVVGIITSVIGIGLLVMIGVGIWLIVDAILIPGMVAEQKNRVRSDLTMAALANSASSLDPALEAR</sequence>